<evidence type="ECO:0000256" key="9">
    <source>
        <dbReference type="ARBA" id="ARBA00022946"/>
    </source>
</evidence>
<evidence type="ECO:0000256" key="2">
    <source>
        <dbReference type="ARBA" id="ARBA00004173"/>
    </source>
</evidence>
<dbReference type="PANTHER" id="PTHR23342:SF4">
    <property type="entry name" value="AMINO-ACID ACETYLTRANSFERASE, MITOCHONDRIAL"/>
    <property type="match status" value="1"/>
</dbReference>
<feature type="compositionally biased region" description="Polar residues" evidence="15">
    <location>
        <begin position="17"/>
        <end position="31"/>
    </location>
</feature>
<evidence type="ECO:0000256" key="7">
    <source>
        <dbReference type="ARBA" id="ARBA00022605"/>
    </source>
</evidence>
<dbReference type="EMBL" id="WNWQ01000236">
    <property type="protein sequence ID" value="KAE9973348.1"/>
    <property type="molecule type" value="Genomic_DNA"/>
</dbReference>
<feature type="region of interest" description="Disordered" evidence="15">
    <location>
        <begin position="17"/>
        <end position="69"/>
    </location>
</feature>
<dbReference type="Proteomes" id="UP000433883">
    <property type="component" value="Unassembled WGS sequence"/>
</dbReference>
<organism evidence="17 18">
    <name type="scientific">Venturia inaequalis</name>
    <name type="common">Apple scab fungus</name>
    <dbReference type="NCBI Taxonomy" id="5025"/>
    <lineage>
        <taxon>Eukaryota</taxon>
        <taxon>Fungi</taxon>
        <taxon>Dikarya</taxon>
        <taxon>Ascomycota</taxon>
        <taxon>Pezizomycotina</taxon>
        <taxon>Dothideomycetes</taxon>
        <taxon>Pleosporomycetidae</taxon>
        <taxon>Venturiales</taxon>
        <taxon>Venturiaceae</taxon>
        <taxon>Venturia</taxon>
    </lineage>
</organism>
<dbReference type="InterPro" id="IPR036393">
    <property type="entry name" value="AceGlu_kinase-like_sf"/>
</dbReference>
<dbReference type="InterPro" id="IPR036396">
    <property type="entry name" value="Cyt_P450_sf"/>
</dbReference>
<dbReference type="Gene3D" id="3.40.1160.10">
    <property type="entry name" value="Acetylglutamate kinase-like"/>
    <property type="match status" value="1"/>
</dbReference>
<keyword evidence="10" id="KW-0496">Mitochondrion</keyword>
<evidence type="ECO:0000256" key="4">
    <source>
        <dbReference type="ARBA" id="ARBA00008694"/>
    </source>
</evidence>
<reference evidence="17 18" key="1">
    <citation type="submission" date="2019-11" db="EMBL/GenBank/DDBJ databases">
        <title>Venturia inaequalis Genome Resource.</title>
        <authorList>
            <person name="Lichtner F.J."/>
        </authorList>
    </citation>
    <scope>NUCLEOTIDE SEQUENCE [LARGE SCALE GENOMIC DNA]</scope>
    <source>
        <strain evidence="17">Bline_iso_100314</strain>
    </source>
</reference>
<evidence type="ECO:0000256" key="8">
    <source>
        <dbReference type="ARBA" id="ARBA00022679"/>
    </source>
</evidence>
<evidence type="ECO:0000256" key="11">
    <source>
        <dbReference type="ARBA" id="ARBA00023315"/>
    </source>
</evidence>
<dbReference type="Pfam" id="PF04768">
    <property type="entry name" value="NAT"/>
    <property type="match status" value="1"/>
</dbReference>
<evidence type="ECO:0000259" key="16">
    <source>
        <dbReference type="PROSITE" id="PS51731"/>
    </source>
</evidence>
<dbReference type="InterPro" id="IPR006855">
    <property type="entry name" value="Vertebrate-like_GNAT_dom"/>
</dbReference>
<evidence type="ECO:0000256" key="6">
    <source>
        <dbReference type="ARBA" id="ARBA00018802"/>
    </source>
</evidence>
<evidence type="ECO:0000256" key="1">
    <source>
        <dbReference type="ARBA" id="ARBA00002294"/>
    </source>
</evidence>
<evidence type="ECO:0000256" key="5">
    <source>
        <dbReference type="ARBA" id="ARBA00012697"/>
    </source>
</evidence>
<comment type="caution">
    <text evidence="17">The sequence shown here is derived from an EMBL/GenBank/DDBJ whole genome shotgun (WGS) entry which is preliminary data.</text>
</comment>
<accession>A0A8H3UPM7</accession>
<evidence type="ECO:0000313" key="18">
    <source>
        <dbReference type="Proteomes" id="UP000433883"/>
    </source>
</evidence>
<proteinExistence type="inferred from homology"/>
<dbReference type="GO" id="GO:0005506">
    <property type="term" value="F:iron ion binding"/>
    <property type="evidence" value="ECO:0007669"/>
    <property type="project" value="InterPro"/>
</dbReference>
<comment type="subcellular location">
    <subcellularLocation>
        <location evidence="2">Mitochondrion</location>
    </subcellularLocation>
</comment>
<dbReference type="UniPathway" id="UPA00068"/>
<evidence type="ECO:0000256" key="3">
    <source>
        <dbReference type="ARBA" id="ARBA00004925"/>
    </source>
</evidence>
<comment type="catalytic activity">
    <reaction evidence="14">
        <text>L-glutamate + acetyl-CoA = N-acetyl-L-glutamate + CoA + H(+)</text>
        <dbReference type="Rhea" id="RHEA:24292"/>
        <dbReference type="ChEBI" id="CHEBI:15378"/>
        <dbReference type="ChEBI" id="CHEBI:29985"/>
        <dbReference type="ChEBI" id="CHEBI:44337"/>
        <dbReference type="ChEBI" id="CHEBI:57287"/>
        <dbReference type="ChEBI" id="CHEBI:57288"/>
        <dbReference type="EC" id="2.3.1.1"/>
    </reaction>
</comment>
<name>A0A8H3UPM7_VENIN</name>
<dbReference type="Gene3D" id="3.40.630.30">
    <property type="match status" value="1"/>
</dbReference>
<keyword evidence="11" id="KW-0012">Acyltransferase</keyword>
<dbReference type="PROSITE" id="PS51731">
    <property type="entry name" value="GNAT_NAGS"/>
    <property type="match status" value="1"/>
</dbReference>
<dbReference type="PANTHER" id="PTHR23342">
    <property type="entry name" value="N-ACETYLGLUTAMATE SYNTHASE"/>
    <property type="match status" value="1"/>
</dbReference>
<protein>
    <recommendedName>
        <fullName evidence="6">Amino-acid acetyltransferase, mitochondrial</fullName>
        <ecNumber evidence="5">2.3.1.1</ecNumber>
    </recommendedName>
    <alternativeName>
        <fullName evidence="12">Glutamate N-acetyltransferase</fullName>
    </alternativeName>
    <alternativeName>
        <fullName evidence="13">N-acetylglutamate synthase</fullName>
    </alternativeName>
</protein>
<dbReference type="SUPFAM" id="SSF48264">
    <property type="entry name" value="Cytochrome P450"/>
    <property type="match status" value="1"/>
</dbReference>
<dbReference type="EC" id="2.3.1.1" evidence="5"/>
<evidence type="ECO:0000256" key="10">
    <source>
        <dbReference type="ARBA" id="ARBA00023128"/>
    </source>
</evidence>
<dbReference type="Gene3D" id="1.10.630.10">
    <property type="entry name" value="Cytochrome P450"/>
    <property type="match status" value="1"/>
</dbReference>
<evidence type="ECO:0000256" key="14">
    <source>
        <dbReference type="ARBA" id="ARBA00048372"/>
    </source>
</evidence>
<dbReference type="GO" id="GO:0020037">
    <property type="term" value="F:heme binding"/>
    <property type="evidence" value="ECO:0007669"/>
    <property type="project" value="InterPro"/>
</dbReference>
<dbReference type="GO" id="GO:0006526">
    <property type="term" value="P:L-arginine biosynthetic process"/>
    <property type="evidence" value="ECO:0007669"/>
    <property type="project" value="UniProtKB-UniPathway"/>
</dbReference>
<feature type="region of interest" description="Disordered" evidence="15">
    <location>
        <begin position="552"/>
        <end position="571"/>
    </location>
</feature>
<evidence type="ECO:0000313" key="17">
    <source>
        <dbReference type="EMBL" id="KAE9973348.1"/>
    </source>
</evidence>
<evidence type="ECO:0000256" key="13">
    <source>
        <dbReference type="ARBA" id="ARBA00033251"/>
    </source>
</evidence>
<evidence type="ECO:0000256" key="12">
    <source>
        <dbReference type="ARBA" id="ARBA00030346"/>
    </source>
</evidence>
<dbReference type="GO" id="GO:0004042">
    <property type="term" value="F:L-glutamate N-acetyltransferase activity"/>
    <property type="evidence" value="ECO:0007669"/>
    <property type="project" value="TreeGrafter"/>
</dbReference>
<comment type="similarity">
    <text evidence="4">Belongs to the acetyltransferase family.</text>
</comment>
<comment type="pathway">
    <text evidence="3">Amino-acid biosynthesis; L-arginine biosynthesis; N(2)-acetyl-L-ornithine from L-glutamate: step 1/4.</text>
</comment>
<keyword evidence="9" id="KW-0809">Transit peptide</keyword>
<gene>
    <name evidence="17" type="ORF">BLS_003639</name>
</gene>
<comment type="function">
    <text evidence="1">N-acetylglutamate synthase involved in arginine biosynthesis.</text>
</comment>
<feature type="domain" description="N-acetyltransferase" evidence="16">
    <location>
        <begin position="566"/>
        <end position="733"/>
    </location>
</feature>
<keyword evidence="8" id="KW-0808">Transferase</keyword>
<sequence>MRAAGGLLAGIGKANLPLSSTTIQGPTTTRNPAPVTPYPDSRRRYTSSSIRPGNNEALATRSLQNSRDREKLAEREFFLSVLGTTATKRDAKSYLSRFKRSSSDPPPISTPKIQEAVSQTAGEEKQCGVNLGNLYASRAIGESPVFTHQPLKADLPRDRVEEPLHVAVVKIRGVKELDDNTLSGVGLTLVQLARLGLQTVLVVDCDQAVVPEETAALTQQCKDVMDQCTRVAKAIQVHNKIGARVVDQALVVTPVEEEIPCRVYVRGGVEVQFEDLLLETMRSGCIPIIPPVAYDTTGGRGRVQPDSVMLALTREFAGLGSPKIPGSDPDATIESTRAAIKSRQNVSVDRVIVLDPIGGIPASKRSDNSHIFINLEQEYDEVREDLLAMGTGTTALKEATEAKRKSLLGASNPISRLVESEITSALGNNDTQSPQADDLPTTTRHTKNLDLIQKCLNLLPPTSSALLTTPYEAASSALLSTASEQPGTNVGTRRKRNPLIHNLLTDKPVVSSSLPVARLTSAEPNPAIEPLTPATFFKRGMPLTVIPDPRDNVDGNIGWKPPGPKGTNLRLESDPRIDFQRLLYLIEDSFGRKLDARHYLKRIENKIAGIIIAGEYEGGAILTWEYPPMREGEAVSRPPVPYLDKFAVLRKSQGSGGVADIVFNAMVRSCFPDGVVWRSRSDNPVNKCASSVYGESSGMLEKDENTEYILVLERALVDNGIGAKFPLVRAIGLGLIPTKVTCEAFDATDYILQYGQRAVDNAKAMGRDSNLMASVSCESEKEGSRFDDLDVQVEATSLILSGSGTTANTLTYLVYAVLQRLDLHKQIEQEVSELPETFNDVDLENLPILNTALQKTLRLYCAVPDTLPRVVPHGGVTIGGYFISEGIIVGTQAYTTHWKSDIWANPHT</sequence>
<evidence type="ECO:0000256" key="15">
    <source>
        <dbReference type="SAM" id="MobiDB-lite"/>
    </source>
</evidence>
<dbReference type="GO" id="GO:0005759">
    <property type="term" value="C:mitochondrial matrix"/>
    <property type="evidence" value="ECO:0007669"/>
    <property type="project" value="TreeGrafter"/>
</dbReference>
<dbReference type="GO" id="GO:0004497">
    <property type="term" value="F:monooxygenase activity"/>
    <property type="evidence" value="ECO:0007669"/>
    <property type="project" value="InterPro"/>
</dbReference>
<dbReference type="AlphaFoldDB" id="A0A8H3UPM7"/>
<dbReference type="GO" id="GO:0016705">
    <property type="term" value="F:oxidoreductase activity, acting on paired donors, with incorporation or reduction of molecular oxygen"/>
    <property type="evidence" value="ECO:0007669"/>
    <property type="project" value="InterPro"/>
</dbReference>
<keyword evidence="7" id="KW-0028">Amino-acid biosynthesis</keyword>
<dbReference type="GO" id="GO:0006592">
    <property type="term" value="P:ornithine biosynthetic process"/>
    <property type="evidence" value="ECO:0007669"/>
    <property type="project" value="TreeGrafter"/>
</dbReference>